<dbReference type="CDD" id="cd00299">
    <property type="entry name" value="GST_C_family"/>
    <property type="match status" value="1"/>
</dbReference>
<dbReference type="Pfam" id="PF13410">
    <property type="entry name" value="GST_C_2"/>
    <property type="match status" value="1"/>
</dbReference>
<feature type="compositionally biased region" description="Basic and acidic residues" evidence="2">
    <location>
        <begin position="430"/>
        <end position="450"/>
    </location>
</feature>
<dbReference type="SMR" id="A0A9W4U7I4"/>
<feature type="compositionally biased region" description="Polar residues" evidence="2">
    <location>
        <begin position="346"/>
        <end position="362"/>
    </location>
</feature>
<dbReference type="InterPro" id="IPR037151">
    <property type="entry name" value="AlkB-like_sf"/>
</dbReference>
<dbReference type="OrthoDB" id="445341at2759"/>
<dbReference type="GO" id="GO:0006307">
    <property type="term" value="P:DNA alkylation repair"/>
    <property type="evidence" value="ECO:0007669"/>
    <property type="project" value="InterPro"/>
</dbReference>
<feature type="compositionally biased region" description="Low complexity" evidence="2">
    <location>
        <begin position="513"/>
        <end position="523"/>
    </location>
</feature>
<dbReference type="InterPro" id="IPR032854">
    <property type="entry name" value="ALKBH3"/>
</dbReference>
<feature type="region of interest" description="Disordered" evidence="2">
    <location>
        <begin position="1067"/>
        <end position="1089"/>
    </location>
</feature>
<comment type="similarity">
    <text evidence="1">Belongs to the isochorismatase family.</text>
</comment>
<dbReference type="Pfam" id="PF00857">
    <property type="entry name" value="Isochorismatase"/>
    <property type="match status" value="1"/>
</dbReference>
<dbReference type="Proteomes" id="UP001152607">
    <property type="component" value="Unassembled WGS sequence"/>
</dbReference>
<proteinExistence type="inferred from homology"/>
<dbReference type="CDD" id="cd00431">
    <property type="entry name" value="cysteine_hydrolases"/>
    <property type="match status" value="1"/>
</dbReference>
<comment type="caution">
    <text evidence="4">The sequence shown here is derived from an EMBL/GenBank/DDBJ whole genome shotgun (WGS) entry which is preliminary data.</text>
</comment>
<dbReference type="GO" id="GO:0051213">
    <property type="term" value="F:dioxygenase activity"/>
    <property type="evidence" value="ECO:0007669"/>
    <property type="project" value="InterPro"/>
</dbReference>
<reference evidence="4" key="1">
    <citation type="submission" date="2023-01" db="EMBL/GenBank/DDBJ databases">
        <authorList>
            <person name="Van Ghelder C."/>
            <person name="Rancurel C."/>
        </authorList>
    </citation>
    <scope>NUCLEOTIDE SEQUENCE</scope>
    <source>
        <strain evidence="4">CNCM I-4278</strain>
    </source>
</reference>
<feature type="region of interest" description="Disordered" evidence="2">
    <location>
        <begin position="87"/>
        <end position="116"/>
    </location>
</feature>
<dbReference type="InterPro" id="IPR027450">
    <property type="entry name" value="AlkB-like"/>
</dbReference>
<feature type="domain" description="Fe2OG dioxygenase" evidence="3">
    <location>
        <begin position="679"/>
        <end position="805"/>
    </location>
</feature>
<evidence type="ECO:0000313" key="4">
    <source>
        <dbReference type="EMBL" id="CAI6313480.1"/>
    </source>
</evidence>
<feature type="region of interest" description="Disordered" evidence="2">
    <location>
        <begin position="282"/>
        <end position="309"/>
    </location>
</feature>
<dbReference type="InterPro" id="IPR005123">
    <property type="entry name" value="Oxoglu/Fe-dep_dioxygenase_dom"/>
</dbReference>
<dbReference type="SUPFAM" id="SSF47616">
    <property type="entry name" value="GST C-terminal domain-like"/>
    <property type="match status" value="1"/>
</dbReference>
<feature type="region of interest" description="Disordered" evidence="2">
    <location>
        <begin position="325"/>
        <end position="563"/>
    </location>
</feature>
<protein>
    <recommendedName>
        <fullName evidence="3">Fe2OG dioxygenase domain-containing protein</fullName>
    </recommendedName>
</protein>
<evidence type="ECO:0000256" key="1">
    <source>
        <dbReference type="ARBA" id="ARBA00006336"/>
    </source>
</evidence>
<feature type="compositionally biased region" description="Polar residues" evidence="2">
    <location>
        <begin position="534"/>
        <end position="553"/>
    </location>
</feature>
<dbReference type="Pfam" id="PF13532">
    <property type="entry name" value="2OG-FeII_Oxy_2"/>
    <property type="match status" value="1"/>
</dbReference>
<keyword evidence="5" id="KW-1185">Reference proteome</keyword>
<accession>A0A9W4U7I4</accession>
<evidence type="ECO:0000259" key="3">
    <source>
        <dbReference type="PROSITE" id="PS51471"/>
    </source>
</evidence>
<dbReference type="PROSITE" id="PS51471">
    <property type="entry name" value="FE2OG_OXY"/>
    <property type="match status" value="1"/>
</dbReference>
<dbReference type="InterPro" id="IPR036282">
    <property type="entry name" value="Glutathione-S-Trfase_C_sf"/>
</dbReference>
<sequence>MLSLLELVTQNQPQFQTHKALLIIGLQNDFVQPEGKLPVNLRTGFIDRIQSIIPAFRDPMPNVIWVKTIYEADRLAHDSAGGEGDALVGGLIDGAESSTDDEDDLPKDLPLPIQSRSAKHRNRALDLLKRVRRRTAQREELQHVAEATEAGAHPDQDEELFLRQSAPSGPICSLDTTGADWADQIKSEIQKSDAVVTTSHYSAFQETSLLLILRARLVTELYICGCISNVSVLATVVDAARHGITINVVEDCLGYRKRSRHRLALKRMEEFFDANIITSAEVLNPREEDDDDENEEQAEAAEGDDDLSGDFVSQEEQKLQSLVDKLRLSDPNAPPTLPLSGRQRKPSTSATESSDITNSRSQLDVVDDDNGEDERFAEKLVRGAKVPGAEGSKPAAARNSLVKSKIRMRSRTDKPKKEGEKKSKTTSSKKTADIKSDHSPRHSTAAEKAPETPVKSPKGSSSADRLLPASITKAGSSDKLRETPTKGDRSLKSSASQPVLSALRSENKDKSSTSRVRLALSRSSRSEIKEQAAAQPTSSPPKTAAVPSSTVSTEKMKPIRNSKVQSLATLPTLGPGDTIAEGDSRIIHDFFPHDFYHPSNRSKPLKDLVFTQLYNEVRWQKMIHQTGEVPRLVCCQGEFGADGSMPVYRHPADQTLPLLHFSPKVHTIRKRAEKLVGHPLNHVLIQLYRSGEDFISEHSDKTLDIVKGSSIVNVSFGAQRTMRLRTKKAAKAGNESEETSSTTATNERETQRVALPHNSMFVLGLKSNEKWVHGIMADKRAISERSVEETSHSGMRISLTFRNIGTYLDSQSSTIWGQGATSKDQREARDVVNDDEEETEQLIMAFGRENQDADFDWEKWYGDGSDVLHLHLPPPKDLPILFTNQHTVEGAIVRIFLAEAKVPYTLCELPDLPLDFEVDRQVQFRDNDINHTEVSIHAPILVYLDRYYSLDTDPRGKPCSAEGSDLVILITTLLKYWAHRAVPTYGADFAALLDTLEDRMGFGPGPYAAGRRFSMGDCVAWATLDEILSTGWDGWTEERFPVLTEYYRFLWKKRRYLRELRPELPDIPTQSYDVDPPIDPQGVPKGDVKGKGRAVYVEAIEADD</sequence>
<dbReference type="SUPFAM" id="SSF51197">
    <property type="entry name" value="Clavaminate synthase-like"/>
    <property type="match status" value="1"/>
</dbReference>
<evidence type="ECO:0000313" key="5">
    <source>
        <dbReference type="Proteomes" id="UP001152607"/>
    </source>
</evidence>
<feature type="compositionally biased region" description="Basic and acidic residues" evidence="2">
    <location>
        <begin position="476"/>
        <end position="491"/>
    </location>
</feature>
<organism evidence="4 5">
    <name type="scientific">Periconia digitata</name>
    <dbReference type="NCBI Taxonomy" id="1303443"/>
    <lineage>
        <taxon>Eukaryota</taxon>
        <taxon>Fungi</taxon>
        <taxon>Dikarya</taxon>
        <taxon>Ascomycota</taxon>
        <taxon>Pezizomycotina</taxon>
        <taxon>Dothideomycetes</taxon>
        <taxon>Pleosporomycetidae</taxon>
        <taxon>Pleosporales</taxon>
        <taxon>Massarineae</taxon>
        <taxon>Periconiaceae</taxon>
        <taxon>Periconia</taxon>
    </lineage>
</organism>
<gene>
    <name evidence="4" type="ORF">PDIGIT_LOCUS3307</name>
</gene>
<dbReference type="Gene3D" id="3.40.50.850">
    <property type="entry name" value="Isochorismatase-like"/>
    <property type="match status" value="1"/>
</dbReference>
<dbReference type="PANTHER" id="PTHR31212">
    <property type="entry name" value="ALPHA-KETOGLUTARATE-DEPENDENT DIOXYGENASE ALKB HOMOLOG 3"/>
    <property type="match status" value="1"/>
</dbReference>
<dbReference type="InterPro" id="IPR036380">
    <property type="entry name" value="Isochorismatase-like_sf"/>
</dbReference>
<feature type="region of interest" description="Disordered" evidence="2">
    <location>
        <begin position="726"/>
        <end position="750"/>
    </location>
</feature>
<dbReference type="Gene3D" id="2.60.120.590">
    <property type="entry name" value="Alpha-ketoglutarate-dependent dioxygenase AlkB-like"/>
    <property type="match status" value="1"/>
</dbReference>
<feature type="compositionally biased region" description="Acidic residues" evidence="2">
    <location>
        <begin position="287"/>
        <end position="308"/>
    </location>
</feature>
<name>A0A9W4U7I4_9PLEO</name>
<evidence type="ECO:0000256" key="2">
    <source>
        <dbReference type="SAM" id="MobiDB-lite"/>
    </source>
</evidence>
<dbReference type="AlphaFoldDB" id="A0A9W4U7I4"/>
<dbReference type="InterPro" id="IPR000868">
    <property type="entry name" value="Isochorismatase-like_dom"/>
</dbReference>
<dbReference type="SUPFAM" id="SSF52499">
    <property type="entry name" value="Isochorismatase-like hydrolases"/>
    <property type="match status" value="1"/>
</dbReference>
<dbReference type="PANTHER" id="PTHR31212:SF5">
    <property type="entry name" value="ISOCHORISMATASE FAMILY PROTEIN FAMILY (AFU_ORTHOLOGUE AFUA_3G14500)"/>
    <property type="match status" value="1"/>
</dbReference>
<feature type="compositionally biased region" description="Basic and acidic residues" evidence="2">
    <location>
        <begin position="410"/>
        <end position="423"/>
    </location>
</feature>
<dbReference type="EMBL" id="CAOQHR010000002">
    <property type="protein sequence ID" value="CAI6313480.1"/>
    <property type="molecule type" value="Genomic_DNA"/>
</dbReference>